<comment type="caution">
    <text evidence="1">The sequence shown here is derived from an EMBL/GenBank/DDBJ whole genome shotgun (WGS) entry which is preliminary data.</text>
</comment>
<gene>
    <name evidence="1" type="ORF">N7505_007693</name>
</gene>
<evidence type="ECO:0000313" key="2">
    <source>
        <dbReference type="Proteomes" id="UP001220256"/>
    </source>
</evidence>
<name>A0ABQ8WEC2_PENCH</name>
<protein>
    <submittedName>
        <fullName evidence="1">Uncharacterized protein</fullName>
    </submittedName>
</protein>
<accession>A0ABQ8WEC2</accession>
<dbReference type="InterPro" id="IPR023299">
    <property type="entry name" value="ATPase_P-typ_cyto_dom_N"/>
</dbReference>
<dbReference type="SUPFAM" id="SSF81660">
    <property type="entry name" value="Metal cation-transporting ATPase, ATP-binding domain N"/>
    <property type="match status" value="1"/>
</dbReference>
<reference evidence="1 2" key="1">
    <citation type="journal article" date="2023" name="IMA Fungus">
        <title>Comparative genomic study of the Penicillium genus elucidates a diverse pangenome and 15 lateral gene transfer events.</title>
        <authorList>
            <person name="Petersen C."/>
            <person name="Sorensen T."/>
            <person name="Nielsen M.R."/>
            <person name="Sondergaard T.E."/>
            <person name="Sorensen J.L."/>
            <person name="Fitzpatrick D.A."/>
            <person name="Frisvad J.C."/>
            <person name="Nielsen K.L."/>
        </authorList>
    </citation>
    <scope>NUCLEOTIDE SEQUENCE [LARGE SCALE GENOMIC DNA]</scope>
    <source>
        <strain evidence="1 2">IBT 3361</strain>
    </source>
</reference>
<dbReference type="Gene3D" id="3.40.1110.10">
    <property type="entry name" value="Calcium-transporting ATPase, cytoplasmic domain N"/>
    <property type="match status" value="1"/>
</dbReference>
<dbReference type="Pfam" id="PF13246">
    <property type="entry name" value="Cation_ATPase"/>
    <property type="match status" value="1"/>
</dbReference>
<keyword evidence="2" id="KW-1185">Reference proteome</keyword>
<proteinExistence type="predicted"/>
<sequence>MATLTQGKMIVKQAWVASLGTYSLEGGTGSKELVEEKMAVVTKKSDELLADNKELEDYLNVCSLANLAHIYKKKHEGSERVEGIFASRFSWDRGRLPKGEDAKWTQKVEFPFDSDVKRMTVVYTDNTEKKSVAFAKGSVERILRDALNLSSNKVPRRNMEALTRMGLRVFALTERDAVPDTEDRKEVEKDLCFLGSVGIYDSPRPKSARAVEL</sequence>
<dbReference type="EMBL" id="JAPVEB010000004">
    <property type="protein sequence ID" value="KAJ5264900.1"/>
    <property type="molecule type" value="Genomic_DNA"/>
</dbReference>
<dbReference type="Proteomes" id="UP001220256">
    <property type="component" value="Unassembled WGS sequence"/>
</dbReference>
<organism evidence="1 2">
    <name type="scientific">Penicillium chrysogenum</name>
    <name type="common">Penicillium notatum</name>
    <dbReference type="NCBI Taxonomy" id="5076"/>
    <lineage>
        <taxon>Eukaryota</taxon>
        <taxon>Fungi</taxon>
        <taxon>Dikarya</taxon>
        <taxon>Ascomycota</taxon>
        <taxon>Pezizomycotina</taxon>
        <taxon>Eurotiomycetes</taxon>
        <taxon>Eurotiomycetidae</taxon>
        <taxon>Eurotiales</taxon>
        <taxon>Aspergillaceae</taxon>
        <taxon>Penicillium</taxon>
        <taxon>Penicillium chrysogenum species complex</taxon>
    </lineage>
</organism>
<dbReference type="PANTHER" id="PTHR42861">
    <property type="entry name" value="CALCIUM-TRANSPORTING ATPASE"/>
    <property type="match status" value="1"/>
</dbReference>
<evidence type="ECO:0000313" key="1">
    <source>
        <dbReference type="EMBL" id="KAJ5264900.1"/>
    </source>
</evidence>